<dbReference type="RefSeq" id="WP_129832496.1">
    <property type="nucleotide sequence ID" value="NZ_CP035704.1"/>
</dbReference>
<feature type="domain" description="PilZ" evidence="1">
    <location>
        <begin position="24"/>
        <end position="115"/>
    </location>
</feature>
<dbReference type="Gene3D" id="2.40.10.220">
    <property type="entry name" value="predicted glycosyltransferase like domains"/>
    <property type="match status" value="1"/>
</dbReference>
<gene>
    <name evidence="2" type="ORF">ELE36_07600</name>
</gene>
<accession>A0A411HIL1</accession>
<evidence type="ECO:0000313" key="3">
    <source>
        <dbReference type="Proteomes" id="UP000291562"/>
    </source>
</evidence>
<reference evidence="2 3" key="1">
    <citation type="submission" date="2019-01" db="EMBL/GenBank/DDBJ databases">
        <title>Pseudolysobacter antarctica gen. nov., sp. nov., isolated from Fildes Peninsula, Antarctica.</title>
        <authorList>
            <person name="Wei Z."/>
            <person name="Peng F."/>
        </authorList>
    </citation>
    <scope>NUCLEOTIDE SEQUENCE [LARGE SCALE GENOMIC DNA]</scope>
    <source>
        <strain evidence="2 3">AQ6-296</strain>
    </source>
</reference>
<organism evidence="2 3">
    <name type="scientific">Pseudolysobacter antarcticus</name>
    <dbReference type="NCBI Taxonomy" id="2511995"/>
    <lineage>
        <taxon>Bacteria</taxon>
        <taxon>Pseudomonadati</taxon>
        <taxon>Pseudomonadota</taxon>
        <taxon>Gammaproteobacteria</taxon>
        <taxon>Lysobacterales</taxon>
        <taxon>Rhodanobacteraceae</taxon>
        <taxon>Pseudolysobacter</taxon>
    </lineage>
</organism>
<dbReference type="Pfam" id="PF07238">
    <property type="entry name" value="PilZ"/>
    <property type="match status" value="1"/>
</dbReference>
<keyword evidence="3" id="KW-1185">Reference proteome</keyword>
<dbReference type="GO" id="GO:0035438">
    <property type="term" value="F:cyclic-di-GMP binding"/>
    <property type="evidence" value="ECO:0007669"/>
    <property type="project" value="InterPro"/>
</dbReference>
<dbReference type="EMBL" id="CP035704">
    <property type="protein sequence ID" value="QBB70237.1"/>
    <property type="molecule type" value="Genomic_DNA"/>
</dbReference>
<evidence type="ECO:0000313" key="2">
    <source>
        <dbReference type="EMBL" id="QBB70237.1"/>
    </source>
</evidence>
<protein>
    <submittedName>
        <fullName evidence="2">Pilus assembly protein PilZ</fullName>
    </submittedName>
</protein>
<proteinExistence type="predicted"/>
<dbReference type="OrthoDB" id="5296245at2"/>
<dbReference type="InterPro" id="IPR009875">
    <property type="entry name" value="PilZ_domain"/>
</dbReference>
<dbReference type="KEGG" id="xbc:ELE36_07600"/>
<sequence length="128" mass="13454">MQSHTGTGGTGSGAAAPRQGILSLAIKDKGALYNAYMSFVKGGGLFVPTVKRYELGDEVFILLTLMEDRDRLPIAGKVIWITPSGAQGNRTAGIGVQFNESADGDSARTKIESILAGVVSSERPTHTM</sequence>
<dbReference type="AlphaFoldDB" id="A0A411HIL1"/>
<evidence type="ECO:0000259" key="1">
    <source>
        <dbReference type="Pfam" id="PF07238"/>
    </source>
</evidence>
<dbReference type="Proteomes" id="UP000291562">
    <property type="component" value="Chromosome"/>
</dbReference>
<name>A0A411HIL1_9GAMM</name>